<dbReference type="Pfam" id="PF05199">
    <property type="entry name" value="GMC_oxred_C"/>
    <property type="match status" value="1"/>
</dbReference>
<sequence length="149" mass="16416">MSPDPQSAPAIDPKYLNHPVDFELMVQGVLFMQKIYETKPLADYCQDLDDGSGKKIQDTYNIPGRIDQKAAEKLVREGTIPSWHPVGTCAMLPRQNGGVVDPRLKVYGVDNLRVVDASIMPTLVRGNITSAVYAIAEKAADLIKADYKL</sequence>
<keyword evidence="4" id="KW-0274">FAD</keyword>
<comment type="caution">
    <text evidence="7">The sequence shown here is derived from an EMBL/GenBank/DDBJ whole genome shotgun (WGS) entry which is preliminary data.</text>
</comment>
<comment type="similarity">
    <text evidence="2">Belongs to the GMC oxidoreductase family.</text>
</comment>
<name>A0A2K0THQ7_9HYPO</name>
<gene>
    <name evidence="7" type="ORF">TGAMA5MH_03096</name>
</gene>
<dbReference type="PANTHER" id="PTHR11552">
    <property type="entry name" value="GLUCOSE-METHANOL-CHOLINE GMC OXIDOREDUCTASE"/>
    <property type="match status" value="1"/>
</dbReference>
<dbReference type="Gene3D" id="3.30.560.10">
    <property type="entry name" value="Glucose Oxidase, domain 3"/>
    <property type="match status" value="1"/>
</dbReference>
<dbReference type="PANTHER" id="PTHR11552:SF201">
    <property type="entry name" value="GLUCOSE-METHANOL-CHOLINE OXIDOREDUCTASE N-TERMINAL DOMAIN-CONTAINING PROTEIN"/>
    <property type="match status" value="1"/>
</dbReference>
<dbReference type="InterPro" id="IPR007867">
    <property type="entry name" value="GMC_OxRtase_C"/>
</dbReference>
<dbReference type="InterPro" id="IPR012132">
    <property type="entry name" value="GMC_OxRdtase"/>
</dbReference>
<dbReference type="SUPFAM" id="SSF54373">
    <property type="entry name" value="FAD-linked reductases, C-terminal domain"/>
    <property type="match status" value="1"/>
</dbReference>
<accession>A0A2K0THQ7</accession>
<dbReference type="GO" id="GO:0016614">
    <property type="term" value="F:oxidoreductase activity, acting on CH-OH group of donors"/>
    <property type="evidence" value="ECO:0007669"/>
    <property type="project" value="InterPro"/>
</dbReference>
<feature type="domain" description="Glucose-methanol-choline oxidoreductase C-terminal" evidence="6">
    <location>
        <begin position="2"/>
        <end position="136"/>
    </location>
</feature>
<evidence type="ECO:0000313" key="7">
    <source>
        <dbReference type="EMBL" id="PNP45047.1"/>
    </source>
</evidence>
<reference evidence="7 8" key="1">
    <citation type="submission" date="2017-02" db="EMBL/GenBank/DDBJ databases">
        <title>Genomes of Trichoderma spp. with biocontrol activity.</title>
        <authorList>
            <person name="Gardiner D."/>
            <person name="Kazan K."/>
            <person name="Vos C."/>
            <person name="Harvey P."/>
        </authorList>
    </citation>
    <scope>NUCLEOTIDE SEQUENCE [LARGE SCALE GENOMIC DNA]</scope>
    <source>
        <strain evidence="7 8">A5MH</strain>
    </source>
</reference>
<evidence type="ECO:0000256" key="1">
    <source>
        <dbReference type="ARBA" id="ARBA00001974"/>
    </source>
</evidence>
<dbReference type="OrthoDB" id="269227at2759"/>
<dbReference type="SUPFAM" id="SSF51905">
    <property type="entry name" value="FAD/NAD(P)-binding domain"/>
    <property type="match status" value="1"/>
</dbReference>
<evidence type="ECO:0000256" key="3">
    <source>
        <dbReference type="ARBA" id="ARBA00022630"/>
    </source>
</evidence>
<keyword evidence="5" id="KW-0560">Oxidoreductase</keyword>
<evidence type="ECO:0000259" key="6">
    <source>
        <dbReference type="Pfam" id="PF05199"/>
    </source>
</evidence>
<evidence type="ECO:0000256" key="5">
    <source>
        <dbReference type="ARBA" id="ARBA00023002"/>
    </source>
</evidence>
<proteinExistence type="inferred from homology"/>
<protein>
    <recommendedName>
        <fullName evidence="6">Glucose-methanol-choline oxidoreductase C-terminal domain-containing protein</fullName>
    </recommendedName>
</protein>
<dbReference type="EMBL" id="MTYH01000026">
    <property type="protein sequence ID" value="PNP45047.1"/>
    <property type="molecule type" value="Genomic_DNA"/>
</dbReference>
<dbReference type="Gene3D" id="3.50.50.60">
    <property type="entry name" value="FAD/NAD(P)-binding domain"/>
    <property type="match status" value="1"/>
</dbReference>
<organism evidence="7 8">
    <name type="scientific">Trichoderma gamsii</name>
    <dbReference type="NCBI Taxonomy" id="398673"/>
    <lineage>
        <taxon>Eukaryota</taxon>
        <taxon>Fungi</taxon>
        <taxon>Dikarya</taxon>
        <taxon>Ascomycota</taxon>
        <taxon>Pezizomycotina</taxon>
        <taxon>Sordariomycetes</taxon>
        <taxon>Hypocreomycetidae</taxon>
        <taxon>Hypocreales</taxon>
        <taxon>Hypocreaceae</taxon>
        <taxon>Trichoderma</taxon>
    </lineage>
</organism>
<dbReference type="Proteomes" id="UP000236546">
    <property type="component" value="Unassembled WGS sequence"/>
</dbReference>
<evidence type="ECO:0000256" key="4">
    <source>
        <dbReference type="ARBA" id="ARBA00022827"/>
    </source>
</evidence>
<dbReference type="AlphaFoldDB" id="A0A2K0THQ7"/>
<dbReference type="GO" id="GO:0050660">
    <property type="term" value="F:flavin adenine dinucleotide binding"/>
    <property type="evidence" value="ECO:0007669"/>
    <property type="project" value="InterPro"/>
</dbReference>
<comment type="cofactor">
    <cofactor evidence="1">
        <name>FAD</name>
        <dbReference type="ChEBI" id="CHEBI:57692"/>
    </cofactor>
</comment>
<dbReference type="InterPro" id="IPR036188">
    <property type="entry name" value="FAD/NAD-bd_sf"/>
</dbReference>
<evidence type="ECO:0000313" key="8">
    <source>
        <dbReference type="Proteomes" id="UP000236546"/>
    </source>
</evidence>
<evidence type="ECO:0000256" key="2">
    <source>
        <dbReference type="ARBA" id="ARBA00010790"/>
    </source>
</evidence>
<keyword evidence="3" id="KW-0285">Flavoprotein</keyword>